<name>A0A498R8V4_9FIRM</name>
<dbReference type="EMBL" id="UPPP01000057">
    <property type="protein sequence ID" value="VBB05568.1"/>
    <property type="molecule type" value="Genomic_DNA"/>
</dbReference>
<sequence length="52" mass="6220">MFSEIMNYTLDQMLFFYTDAVLSRIDYMQDVRVAVWGDEKGLEKYMTRIVEG</sequence>
<protein>
    <submittedName>
        <fullName evidence="1">Uncharacterized protein</fullName>
    </submittedName>
</protein>
<dbReference type="Proteomes" id="UP000277811">
    <property type="component" value="Unassembled WGS sequence"/>
</dbReference>
<evidence type="ECO:0000313" key="1">
    <source>
        <dbReference type="EMBL" id="VBB05568.1"/>
    </source>
</evidence>
<accession>A0A498R8V4</accession>
<organism evidence="1 2">
    <name type="scientific">Lucifera butyrica</name>
    <dbReference type="NCBI Taxonomy" id="1351585"/>
    <lineage>
        <taxon>Bacteria</taxon>
        <taxon>Bacillati</taxon>
        <taxon>Bacillota</taxon>
        <taxon>Negativicutes</taxon>
        <taxon>Veillonellales</taxon>
        <taxon>Veillonellaceae</taxon>
        <taxon>Lucifera</taxon>
    </lineage>
</organism>
<evidence type="ECO:0000313" key="2">
    <source>
        <dbReference type="Proteomes" id="UP000277811"/>
    </source>
</evidence>
<reference evidence="1 2" key="1">
    <citation type="submission" date="2018-06" db="EMBL/GenBank/DDBJ databases">
        <authorList>
            <person name="Strepis N."/>
        </authorList>
    </citation>
    <scope>NUCLEOTIDE SEQUENCE [LARGE SCALE GENOMIC DNA]</scope>
    <source>
        <strain evidence="1">LUCI</strain>
    </source>
</reference>
<proteinExistence type="predicted"/>
<dbReference type="AlphaFoldDB" id="A0A498R8V4"/>
<gene>
    <name evidence="1" type="ORF">LUCI_0778</name>
</gene>
<keyword evidence="2" id="KW-1185">Reference proteome</keyword>